<organism evidence="2 3">
    <name type="scientific">Psophocarpus tetragonolobus</name>
    <name type="common">Winged bean</name>
    <name type="synonym">Dolichos tetragonolobus</name>
    <dbReference type="NCBI Taxonomy" id="3891"/>
    <lineage>
        <taxon>Eukaryota</taxon>
        <taxon>Viridiplantae</taxon>
        <taxon>Streptophyta</taxon>
        <taxon>Embryophyta</taxon>
        <taxon>Tracheophyta</taxon>
        <taxon>Spermatophyta</taxon>
        <taxon>Magnoliopsida</taxon>
        <taxon>eudicotyledons</taxon>
        <taxon>Gunneridae</taxon>
        <taxon>Pentapetalae</taxon>
        <taxon>rosids</taxon>
        <taxon>fabids</taxon>
        <taxon>Fabales</taxon>
        <taxon>Fabaceae</taxon>
        <taxon>Papilionoideae</taxon>
        <taxon>50 kb inversion clade</taxon>
        <taxon>NPAAA clade</taxon>
        <taxon>indigoferoid/millettioid clade</taxon>
        <taxon>Phaseoleae</taxon>
        <taxon>Psophocarpus</taxon>
    </lineage>
</organism>
<name>A0AAN9SS81_PSOTE</name>
<protein>
    <submittedName>
        <fullName evidence="2">Uncharacterized protein</fullName>
    </submittedName>
</protein>
<gene>
    <name evidence="2" type="ORF">VNO78_10952</name>
</gene>
<feature type="chain" id="PRO_5043023432" evidence="1">
    <location>
        <begin position="17"/>
        <end position="97"/>
    </location>
</feature>
<feature type="signal peptide" evidence="1">
    <location>
        <begin position="1"/>
        <end position="16"/>
    </location>
</feature>
<comment type="caution">
    <text evidence="2">The sequence shown here is derived from an EMBL/GenBank/DDBJ whole genome shotgun (WGS) entry which is preliminary data.</text>
</comment>
<keyword evidence="1" id="KW-0732">Signal</keyword>
<proteinExistence type="predicted"/>
<dbReference type="AlphaFoldDB" id="A0AAN9SS81"/>
<evidence type="ECO:0000313" key="2">
    <source>
        <dbReference type="EMBL" id="KAK7399763.1"/>
    </source>
</evidence>
<reference evidence="2 3" key="1">
    <citation type="submission" date="2024-01" db="EMBL/GenBank/DDBJ databases">
        <title>The genomes of 5 underutilized Papilionoideae crops provide insights into root nodulation and disease resistanc.</title>
        <authorList>
            <person name="Jiang F."/>
        </authorList>
    </citation>
    <scope>NUCLEOTIDE SEQUENCE [LARGE SCALE GENOMIC DNA]</scope>
    <source>
        <strain evidence="2">DUOXIRENSHENG_FW03</strain>
        <tissue evidence="2">Leaves</tissue>
    </source>
</reference>
<keyword evidence="3" id="KW-1185">Reference proteome</keyword>
<accession>A0AAN9SS81</accession>
<evidence type="ECO:0000313" key="3">
    <source>
        <dbReference type="Proteomes" id="UP001386955"/>
    </source>
</evidence>
<sequence length="97" mass="10650">MTIFMALIIEFSLAVASQMAMTLLATKVAFSGNNLLCRRMETMDPTGRMEIMAAEMVVVVVVEILIGRGISLLIETNSFAAVQPFQLLFKIIIVIVV</sequence>
<evidence type="ECO:0000256" key="1">
    <source>
        <dbReference type="SAM" id="SignalP"/>
    </source>
</evidence>
<dbReference type="EMBL" id="JAYMYS010000003">
    <property type="protein sequence ID" value="KAK7399763.1"/>
    <property type="molecule type" value="Genomic_DNA"/>
</dbReference>
<dbReference type="Proteomes" id="UP001386955">
    <property type="component" value="Unassembled WGS sequence"/>
</dbReference>